<sequence>MKNKKLNRIFAGGLLSVAAAVFLSAAVPAYGAGSTQSGSSDVISVSEQSELSEETSTGNQEQDPTVSDPAAAPDDASVTATPTPENSAVPDAPDLTPTPEDSGDSADPSVQSLTPTETPDVSNAIQTMDWTPGWNLVNGKYYYYLDDGTMVRDQWLQDGNDWYYMNADGTMKSAEWFQDGVDWYYFRDWGGMLHDQFYTYEGNLYYFRSWGGMMYDMAFQVNGKQYKANSDGTLVTGWSEENGKYYYYNSDGSLYEKEGWLQLGNTYDSYYYISADGSRVQGQWLQVGSDWYYMNDDGTMKSAEWFQDGIDWYYFRDWGGMLHDQFFTYNGDLYYFRNWGGMMYGGSFQVNGKWYVADSNGVIFTDGWTSVNGKYYYYQEDGALYTKEGWLKLGDKYYYISADGSRVQGQWLKDGSDWYYMNDDGTMKSAEWFQDGVDWYYLRDWGGMLHDQFFDYRGNRYYFRDWGGMMYDMKFQVSGKTYKANSDGTLAKGWMQEGDKYYYYDDQYVLYQKQGWLQLGSTYDSYYYINADGSRVQDQWVKDGNDLYYMNTDGTMKSNEWYQEGNDWYYFRNWGAALHDTLFNDGENIYYFESDCKMARGWYQIGGYTYYFRDWGGAMNMACVIDGVSYVFDSNGHLVEKEIDAEVGVRTIKNFLKNALLPVGNTLYIWAGGHDDADASRYGVNPQWKSFFDSQDETYNYTEHRYEYGNGLDCSGYVGWAVHQVMEEWSTTTSTVTPQYYYEKGWGSYVEGDTSMKFRTGDVVSMSGHVWIILGQCEDGSAVILHASPQYVQISGTVSASGSTNSEAVQLAERYMRKYYPIAYSRYGCKIASKSYMTGVNHFTWSSSVLSDPDGYKNMSPAQILADLFGE</sequence>
<dbReference type="EMBL" id="DXEK01000064">
    <property type="protein sequence ID" value="HIX76738.1"/>
    <property type="molecule type" value="Genomic_DNA"/>
</dbReference>
<feature type="repeat" description="Cell wall-binding" evidence="2">
    <location>
        <begin position="152"/>
        <end position="171"/>
    </location>
</feature>
<dbReference type="Proteomes" id="UP000886890">
    <property type="component" value="Unassembled WGS sequence"/>
</dbReference>
<dbReference type="PROSITE" id="PS51170">
    <property type="entry name" value="CW"/>
    <property type="match status" value="4"/>
</dbReference>
<keyword evidence="1" id="KW-0677">Repeat</keyword>
<reference evidence="5" key="1">
    <citation type="journal article" date="2021" name="PeerJ">
        <title>Extensive microbial diversity within the chicken gut microbiome revealed by metagenomics and culture.</title>
        <authorList>
            <person name="Gilroy R."/>
            <person name="Ravi A."/>
            <person name="Getino M."/>
            <person name="Pursley I."/>
            <person name="Horton D.L."/>
            <person name="Alikhan N.F."/>
            <person name="Baker D."/>
            <person name="Gharbi K."/>
            <person name="Hall N."/>
            <person name="Watson M."/>
            <person name="Adriaenssens E.M."/>
            <person name="Foster-Nyarko E."/>
            <person name="Jarju S."/>
            <person name="Secka A."/>
            <person name="Antonio M."/>
            <person name="Oren A."/>
            <person name="Chaudhuri R.R."/>
            <person name="La Ragione R."/>
            <person name="Hildebrand F."/>
            <person name="Pallen M.J."/>
        </authorList>
    </citation>
    <scope>NUCLEOTIDE SEQUENCE</scope>
    <source>
        <strain evidence="5">CHK183-1962</strain>
    </source>
</reference>
<dbReference type="SUPFAM" id="SSF69360">
    <property type="entry name" value="Cell wall binding repeat"/>
    <property type="match status" value="3"/>
</dbReference>
<evidence type="ECO:0000256" key="1">
    <source>
        <dbReference type="ARBA" id="ARBA00022737"/>
    </source>
</evidence>
<feature type="repeat" description="Cell wall-binding" evidence="2">
    <location>
        <begin position="235"/>
        <end position="254"/>
    </location>
</feature>
<protein>
    <recommendedName>
        <fullName evidence="7">Toxin A</fullName>
    </recommendedName>
</protein>
<feature type="compositionally biased region" description="Polar residues" evidence="3">
    <location>
        <begin position="33"/>
        <end position="43"/>
    </location>
</feature>
<comment type="caution">
    <text evidence="5">The sequence shown here is derived from an EMBL/GenBank/DDBJ whole genome shotgun (WGS) entry which is preliminary data.</text>
</comment>
<feature type="repeat" description="Cell wall-binding" evidence="2">
    <location>
        <begin position="281"/>
        <end position="300"/>
    </location>
</feature>
<feature type="signal peptide" evidence="4">
    <location>
        <begin position="1"/>
        <end position="31"/>
    </location>
</feature>
<reference evidence="5" key="2">
    <citation type="submission" date="2021-04" db="EMBL/GenBank/DDBJ databases">
        <authorList>
            <person name="Gilroy R."/>
        </authorList>
    </citation>
    <scope>NUCLEOTIDE SEQUENCE</scope>
    <source>
        <strain evidence="5">CHK183-1962</strain>
    </source>
</reference>
<dbReference type="Gene3D" id="3.90.1720.10">
    <property type="entry name" value="endopeptidase domain like (from Nostoc punctiforme)"/>
    <property type="match status" value="1"/>
</dbReference>
<proteinExistence type="predicted"/>
<feature type="compositionally biased region" description="Low complexity" evidence="3">
    <location>
        <begin position="63"/>
        <end position="84"/>
    </location>
</feature>
<dbReference type="Pfam" id="PF01473">
    <property type="entry name" value="Choline_bind_1"/>
    <property type="match status" value="6"/>
</dbReference>
<gene>
    <name evidence="5" type="ORF">H9734_03965</name>
</gene>
<dbReference type="Gene3D" id="2.20.120.10">
    <property type="entry name" value="Multimodular pneumococcal cell wall endolysin, domain 3"/>
    <property type="match status" value="2"/>
</dbReference>
<evidence type="ECO:0000256" key="2">
    <source>
        <dbReference type="PROSITE-ProRule" id="PRU00591"/>
    </source>
</evidence>
<dbReference type="Pfam" id="PF19127">
    <property type="entry name" value="Choline_bind_3"/>
    <property type="match status" value="1"/>
</dbReference>
<dbReference type="AlphaFoldDB" id="A0A9D2BHY8"/>
<feature type="repeat" description="Cell wall-binding" evidence="2">
    <location>
        <begin position="408"/>
        <end position="427"/>
    </location>
</feature>
<evidence type="ECO:0008006" key="7">
    <source>
        <dbReference type="Google" id="ProtNLM"/>
    </source>
</evidence>
<feature type="chain" id="PRO_5038745610" description="Toxin A" evidence="4">
    <location>
        <begin position="32"/>
        <end position="871"/>
    </location>
</feature>
<evidence type="ECO:0000256" key="3">
    <source>
        <dbReference type="SAM" id="MobiDB-lite"/>
    </source>
</evidence>
<feature type="compositionally biased region" description="Polar residues" evidence="3">
    <location>
        <begin position="108"/>
        <end position="124"/>
    </location>
</feature>
<keyword evidence="4" id="KW-0732">Signal</keyword>
<feature type="region of interest" description="Disordered" evidence="3">
    <location>
        <begin position="30"/>
        <end position="124"/>
    </location>
</feature>
<evidence type="ECO:0000313" key="6">
    <source>
        <dbReference type="Proteomes" id="UP000886890"/>
    </source>
</evidence>
<evidence type="ECO:0000313" key="5">
    <source>
        <dbReference type="EMBL" id="HIX76738.1"/>
    </source>
</evidence>
<name>A0A9D2BHY8_9FIRM</name>
<organism evidence="5 6">
    <name type="scientific">Candidatus Fusicatenibacter merdavium</name>
    <dbReference type="NCBI Taxonomy" id="2838600"/>
    <lineage>
        <taxon>Bacteria</taxon>
        <taxon>Bacillati</taxon>
        <taxon>Bacillota</taxon>
        <taxon>Clostridia</taxon>
        <taxon>Lachnospirales</taxon>
        <taxon>Lachnospiraceae</taxon>
        <taxon>Fusicatenibacter</taxon>
    </lineage>
</organism>
<accession>A0A9D2BHY8</accession>
<dbReference type="InterPro" id="IPR018337">
    <property type="entry name" value="Cell_wall/Cho-bd_repeat"/>
</dbReference>
<evidence type="ECO:0000256" key="4">
    <source>
        <dbReference type="SAM" id="SignalP"/>
    </source>
</evidence>
<dbReference type="Gene3D" id="2.10.270.10">
    <property type="entry name" value="Cholin Binding"/>
    <property type="match status" value="5"/>
</dbReference>